<dbReference type="EMBL" id="SMKZ01000061">
    <property type="protein sequence ID" value="TDD99024.1"/>
    <property type="molecule type" value="Genomic_DNA"/>
</dbReference>
<dbReference type="OrthoDB" id="5149571at2"/>
<dbReference type="GO" id="GO:0015171">
    <property type="term" value="F:amino acid transmembrane transporter activity"/>
    <property type="evidence" value="ECO:0007669"/>
    <property type="project" value="TreeGrafter"/>
</dbReference>
<evidence type="ECO:0000256" key="6">
    <source>
        <dbReference type="SAM" id="Phobius"/>
    </source>
</evidence>
<feature type="transmembrane region" description="Helical" evidence="6">
    <location>
        <begin position="6"/>
        <end position="28"/>
    </location>
</feature>
<evidence type="ECO:0000256" key="4">
    <source>
        <dbReference type="ARBA" id="ARBA00022989"/>
    </source>
</evidence>
<name>A0A4R5CN80_9ACTN</name>
<dbReference type="RefSeq" id="WP_131900721.1">
    <property type="nucleotide sequence ID" value="NZ_SMKZ01000061.1"/>
</dbReference>
<proteinExistence type="predicted"/>
<organism evidence="7 8">
    <name type="scientific">Jiangella asiatica</name>
    <dbReference type="NCBI Taxonomy" id="2530372"/>
    <lineage>
        <taxon>Bacteria</taxon>
        <taxon>Bacillati</taxon>
        <taxon>Actinomycetota</taxon>
        <taxon>Actinomycetes</taxon>
        <taxon>Jiangellales</taxon>
        <taxon>Jiangellaceae</taxon>
        <taxon>Jiangella</taxon>
    </lineage>
</organism>
<dbReference type="Proteomes" id="UP000294739">
    <property type="component" value="Unassembled WGS sequence"/>
</dbReference>
<dbReference type="PANTHER" id="PTHR30086">
    <property type="entry name" value="ARGININE EXPORTER PROTEIN ARGO"/>
    <property type="match status" value="1"/>
</dbReference>
<evidence type="ECO:0000256" key="3">
    <source>
        <dbReference type="ARBA" id="ARBA00022692"/>
    </source>
</evidence>
<comment type="subcellular location">
    <subcellularLocation>
        <location evidence="1">Cell membrane</location>
        <topology evidence="1">Multi-pass membrane protein</topology>
    </subcellularLocation>
</comment>
<comment type="caution">
    <text evidence="7">The sequence shown here is derived from an EMBL/GenBank/DDBJ whole genome shotgun (WGS) entry which is preliminary data.</text>
</comment>
<dbReference type="GO" id="GO:0005886">
    <property type="term" value="C:plasma membrane"/>
    <property type="evidence" value="ECO:0007669"/>
    <property type="project" value="UniProtKB-SubCell"/>
</dbReference>
<evidence type="ECO:0000313" key="8">
    <source>
        <dbReference type="Proteomes" id="UP000294739"/>
    </source>
</evidence>
<keyword evidence="8" id="KW-1185">Reference proteome</keyword>
<feature type="transmembrane region" description="Helical" evidence="6">
    <location>
        <begin position="76"/>
        <end position="95"/>
    </location>
</feature>
<feature type="transmembrane region" description="Helical" evidence="6">
    <location>
        <begin position="189"/>
        <end position="208"/>
    </location>
</feature>
<accession>A0A4R5CN80</accession>
<gene>
    <name evidence="7" type="ORF">E1269_27710</name>
</gene>
<dbReference type="PANTHER" id="PTHR30086:SF20">
    <property type="entry name" value="ARGININE EXPORTER PROTEIN ARGO-RELATED"/>
    <property type="match status" value="1"/>
</dbReference>
<keyword evidence="2" id="KW-1003">Cell membrane</keyword>
<evidence type="ECO:0000256" key="1">
    <source>
        <dbReference type="ARBA" id="ARBA00004651"/>
    </source>
</evidence>
<evidence type="ECO:0000256" key="5">
    <source>
        <dbReference type="ARBA" id="ARBA00023136"/>
    </source>
</evidence>
<dbReference type="Pfam" id="PF01810">
    <property type="entry name" value="LysE"/>
    <property type="match status" value="1"/>
</dbReference>
<sequence>MSAALLAGLLAGYGIAIPVGAVGAYLVALTARTSLRVGAAAALGIATVDGLYAVAAVLGGAALAGSIEAYAESLRWVSAAVLLVMAAAGAGRAYARHRAGPLLRDATLDRRPATALRSYVAFIGITAVNPLTVVYFAALVVGSRAQLDGSAEATVFVAAAFAASASWQLLLASGGALLGRVVTSERGRLTTALVSSAVIVALAVSMMAD</sequence>
<dbReference type="InterPro" id="IPR001123">
    <property type="entry name" value="LeuE-type"/>
</dbReference>
<keyword evidence="5 6" id="KW-0472">Membrane</keyword>
<reference evidence="7 8" key="1">
    <citation type="submission" date="2019-03" db="EMBL/GenBank/DDBJ databases">
        <title>Draft genome sequences of novel Actinobacteria.</title>
        <authorList>
            <person name="Sahin N."/>
            <person name="Ay H."/>
            <person name="Saygin H."/>
        </authorList>
    </citation>
    <scope>NUCLEOTIDE SEQUENCE [LARGE SCALE GENOMIC DNA]</scope>
    <source>
        <strain evidence="7 8">5K138</strain>
    </source>
</reference>
<keyword evidence="4 6" id="KW-1133">Transmembrane helix</keyword>
<evidence type="ECO:0000313" key="7">
    <source>
        <dbReference type="EMBL" id="TDD99024.1"/>
    </source>
</evidence>
<protein>
    <submittedName>
        <fullName evidence="7">Lysine transporter LysE</fullName>
    </submittedName>
</protein>
<dbReference type="InParanoid" id="A0A4R5CN80"/>
<feature type="transmembrane region" description="Helical" evidence="6">
    <location>
        <begin position="153"/>
        <end position="177"/>
    </location>
</feature>
<evidence type="ECO:0000256" key="2">
    <source>
        <dbReference type="ARBA" id="ARBA00022475"/>
    </source>
</evidence>
<feature type="transmembrane region" description="Helical" evidence="6">
    <location>
        <begin position="116"/>
        <end position="141"/>
    </location>
</feature>
<dbReference type="AlphaFoldDB" id="A0A4R5CN80"/>
<feature type="transmembrane region" description="Helical" evidence="6">
    <location>
        <begin position="40"/>
        <end position="64"/>
    </location>
</feature>
<keyword evidence="3 6" id="KW-0812">Transmembrane</keyword>